<evidence type="ECO:0000313" key="3">
    <source>
        <dbReference type="EMBL" id="SFM97106.1"/>
    </source>
</evidence>
<dbReference type="OrthoDB" id="5289056at2"/>
<sequence length="111" mass="12513">MDLKQVFLWVVGGIVVIEICEHFLFPLFWYWKMRSRRSLVGLNSYVGKEARVLTWAGNRGTILVDGEIWKAESTEACSPNDRVRITAALSLTLFVSPIRKASAPNDVATDI</sequence>
<dbReference type="Gene3D" id="2.40.50.140">
    <property type="entry name" value="Nucleic acid-binding proteins"/>
    <property type="match status" value="1"/>
</dbReference>
<feature type="transmembrane region" description="Helical" evidence="1">
    <location>
        <begin position="6"/>
        <end position="31"/>
    </location>
</feature>
<dbReference type="Proteomes" id="UP000199611">
    <property type="component" value="Unassembled WGS sequence"/>
</dbReference>
<keyword evidence="1" id="KW-1133">Transmembrane helix</keyword>
<dbReference type="Pfam" id="PF01957">
    <property type="entry name" value="NfeD"/>
    <property type="match status" value="1"/>
</dbReference>
<keyword evidence="4" id="KW-1185">Reference proteome</keyword>
<dbReference type="InterPro" id="IPR012340">
    <property type="entry name" value="NA-bd_OB-fold"/>
</dbReference>
<keyword evidence="1" id="KW-0812">Transmembrane</keyword>
<evidence type="ECO:0000256" key="1">
    <source>
        <dbReference type="SAM" id="Phobius"/>
    </source>
</evidence>
<dbReference type="RefSeq" id="WP_093395723.1">
    <property type="nucleotide sequence ID" value="NZ_FOUU01000008.1"/>
</dbReference>
<dbReference type="AlphaFoldDB" id="A0A1I4V7C1"/>
<accession>A0A1I4V7C1</accession>
<evidence type="ECO:0000313" key="4">
    <source>
        <dbReference type="Proteomes" id="UP000199611"/>
    </source>
</evidence>
<dbReference type="SUPFAM" id="SSF141322">
    <property type="entry name" value="NfeD domain-like"/>
    <property type="match status" value="1"/>
</dbReference>
<dbReference type="InterPro" id="IPR002810">
    <property type="entry name" value="NfeD-like_C"/>
</dbReference>
<dbReference type="EMBL" id="FOUU01000008">
    <property type="protein sequence ID" value="SFM97106.1"/>
    <property type="molecule type" value="Genomic_DNA"/>
</dbReference>
<reference evidence="3 4" key="1">
    <citation type="submission" date="2016-10" db="EMBL/GenBank/DDBJ databases">
        <authorList>
            <person name="de Groot N.N."/>
        </authorList>
    </citation>
    <scope>NUCLEOTIDE SEQUENCE [LARGE SCALE GENOMIC DNA]</scope>
    <source>
        <strain evidence="3 4">DSM 9990</strain>
    </source>
</reference>
<evidence type="ECO:0000259" key="2">
    <source>
        <dbReference type="Pfam" id="PF01957"/>
    </source>
</evidence>
<keyword evidence="1" id="KW-0472">Membrane</keyword>
<protein>
    <submittedName>
        <fullName evidence="3">NfeD-like C-terminal, partner-binding</fullName>
    </submittedName>
</protein>
<gene>
    <name evidence="3" type="ORF">SAMN05660836_02149</name>
</gene>
<organism evidence="3 4">
    <name type="scientific">Thermodesulforhabdus norvegica</name>
    <dbReference type="NCBI Taxonomy" id="39841"/>
    <lineage>
        <taxon>Bacteria</taxon>
        <taxon>Pseudomonadati</taxon>
        <taxon>Thermodesulfobacteriota</taxon>
        <taxon>Syntrophobacteria</taxon>
        <taxon>Syntrophobacterales</taxon>
        <taxon>Thermodesulforhabdaceae</taxon>
        <taxon>Thermodesulforhabdus</taxon>
    </lineage>
</organism>
<proteinExistence type="predicted"/>
<name>A0A1I4V7C1_9BACT</name>
<feature type="domain" description="NfeD-like C-terminal" evidence="2">
    <location>
        <begin position="43"/>
        <end position="97"/>
    </location>
</feature>